<dbReference type="Proteomes" id="UP000189683">
    <property type="component" value="Chromosome"/>
</dbReference>
<evidence type="ECO:0000313" key="1">
    <source>
        <dbReference type="EMBL" id="AQU87918.1"/>
    </source>
</evidence>
<keyword evidence="4" id="KW-1185">Reference proteome</keyword>
<reference evidence="2 4" key="3">
    <citation type="submission" date="2017-06" db="EMBL/GenBank/DDBJ databases">
        <title>A draft genome sequence of Komagataeibacter nataicola LMG 1536.</title>
        <authorList>
            <person name="Skraban J."/>
            <person name="Cleenwerck I."/>
            <person name="Vandamme P."/>
            <person name="Trcek J."/>
        </authorList>
    </citation>
    <scope>NUCLEOTIDE SEQUENCE [LARGE SCALE GENOMIC DNA]</scope>
    <source>
        <strain evidence="2 4">LMG 1536</strain>
    </source>
</reference>
<dbReference type="Proteomes" id="UP000247512">
    <property type="component" value="Unassembled WGS sequence"/>
</dbReference>
<name>A0A9N7H387_9PROT</name>
<reference evidence="1" key="2">
    <citation type="submission" date="2017-02" db="EMBL/GenBank/DDBJ databases">
        <authorList>
            <person name="Zhang H."/>
        </authorList>
    </citation>
    <scope>NUCLEOTIDE SEQUENCE</scope>
    <source>
        <strain evidence="1">RZS01</strain>
    </source>
</reference>
<accession>A0A9N7H387</accession>
<evidence type="ECO:0000313" key="3">
    <source>
        <dbReference type="Proteomes" id="UP000189683"/>
    </source>
</evidence>
<sequence length="73" mass="8642">MHWRFCCIKAVFFYPQRNDRIRRMVSAWPMAPDDFCCECAATSFNIHHITHYGNRTVEEVLISAEFAFGHDFP</sequence>
<dbReference type="KEGG" id="kna:B0W47_11045"/>
<dbReference type="EMBL" id="CP019875">
    <property type="protein sequence ID" value="AQU87918.1"/>
    <property type="molecule type" value="Genomic_DNA"/>
</dbReference>
<organism evidence="1 3">
    <name type="scientific">Komagataeibacter nataicola</name>
    <dbReference type="NCBI Taxonomy" id="265960"/>
    <lineage>
        <taxon>Bacteria</taxon>
        <taxon>Pseudomonadati</taxon>
        <taxon>Pseudomonadota</taxon>
        <taxon>Alphaproteobacteria</taxon>
        <taxon>Acetobacterales</taxon>
        <taxon>Acetobacteraceae</taxon>
        <taxon>Komagataeibacter</taxon>
    </lineage>
</organism>
<dbReference type="AlphaFoldDB" id="A0A9N7H387"/>
<reference evidence="3" key="1">
    <citation type="submission" date="2017-02" db="EMBL/GenBank/DDBJ databases">
        <title>zhang.</title>
        <authorList>
            <person name="Zhang H."/>
        </authorList>
    </citation>
    <scope>NUCLEOTIDE SEQUENCE [LARGE SCALE GENOMIC DNA]</scope>
    <source>
        <strain evidence="3">RZS01</strain>
    </source>
</reference>
<evidence type="ECO:0000313" key="2">
    <source>
        <dbReference type="EMBL" id="PYD66069.1"/>
    </source>
</evidence>
<proteinExistence type="predicted"/>
<evidence type="ECO:0000313" key="4">
    <source>
        <dbReference type="Proteomes" id="UP000247512"/>
    </source>
</evidence>
<protein>
    <submittedName>
        <fullName evidence="1">Uncharacterized protein</fullName>
    </submittedName>
</protein>
<dbReference type="EMBL" id="NIRT01000016">
    <property type="protein sequence ID" value="PYD66069.1"/>
    <property type="molecule type" value="Genomic_DNA"/>
</dbReference>
<gene>
    <name evidence="1" type="ORF">B0W47_11045</name>
    <name evidence="2" type="ORF">CDI09_10175</name>
</gene>